<keyword evidence="2" id="KW-0812">Transmembrane</keyword>
<dbReference type="Pfam" id="PF02719">
    <property type="entry name" value="Polysacc_synt_2"/>
    <property type="match status" value="1"/>
</dbReference>
<dbReference type="PANTHER" id="PTHR43318:SF1">
    <property type="entry name" value="POLYSACCHARIDE BIOSYNTHESIS PROTEIN EPSC-RELATED"/>
    <property type="match status" value="1"/>
</dbReference>
<dbReference type="OrthoDB" id="9803111at2"/>
<keyword evidence="2" id="KW-0472">Membrane</keyword>
<protein>
    <submittedName>
        <fullName evidence="4">NDP-sugar epimerase, includes UDP-GlcNAc-inverting 4,6-dehydratase FlaA1 and capsular polysaccharide biosynthesis protein EpsC</fullName>
    </submittedName>
</protein>
<dbReference type="InterPro" id="IPR051203">
    <property type="entry name" value="Polysaccharide_Synthase-Rel"/>
</dbReference>
<dbReference type="SUPFAM" id="SSF51735">
    <property type="entry name" value="NAD(P)-binding Rossmann-fold domains"/>
    <property type="match status" value="1"/>
</dbReference>
<evidence type="ECO:0000313" key="4">
    <source>
        <dbReference type="EMBL" id="SDB81114.1"/>
    </source>
</evidence>
<dbReference type="Proteomes" id="UP000242949">
    <property type="component" value="Unassembled WGS sequence"/>
</dbReference>
<evidence type="ECO:0000256" key="2">
    <source>
        <dbReference type="SAM" id="Phobius"/>
    </source>
</evidence>
<sequence>MNYRNRMVSLVLLDSVIVMAAIVVASWVVYPVMGVWSNTTVLVSAIALLIFHHLYAVGFKLYHKVWSYASVNELKAIVYSVTLAVVSTGLIQFIINDFSVYRRALVVTWLLHVTFLGGSRFAWRMFRDRYINKGKDLKRTLIVGAGDAGAMIARQLTNGTSESDLHPVAFVDDDAFKQRMQIFDIPVLGTTQHIGAVVENKQIEHIIIAIPSLRNGQLTDIIARCNETEAKLQILPKIEDIATGKVSVKALRNVDVEDVLGREPVQLDIDAISKYVENNTVMVTGAGGSIGSEICRQLMQFKPSRILLVGHGEFSIYSIDMELRQVFADQETEIIPIIGDVQDRERIFDIVNQYNPCIIYHAAAHKHVPLMEHNPHEAIKNNVMGTRNVAEAADTFGTETFVLVSTDKAVNPANVMGATKRLAEMVVQDLAAKSSTKFVAVRFGNVLGSRGSVIPLFKKQIAKGGPVTVTHPDMTRYFMTIPEASRLVIQAGTLAKGGEIFVLDMGEPVKIVDLAKNLIKLSGYTTDDIPIEFAGIRPGEKMYEELLGDDEVLPGEVYSKIYVGRTKKVDAQSVFDLIEVHDDLTNETLKERLMSIVYHESDVTSNIS</sequence>
<comment type="similarity">
    <text evidence="1">Belongs to the polysaccharide synthase family.</text>
</comment>
<gene>
    <name evidence="4" type="ORF">SAMN05421734_10148</name>
</gene>
<organism evidence="4 5">
    <name type="scientific">Pelagirhabdus alkalitolerans</name>
    <dbReference type="NCBI Taxonomy" id="1612202"/>
    <lineage>
        <taxon>Bacteria</taxon>
        <taxon>Bacillati</taxon>
        <taxon>Bacillota</taxon>
        <taxon>Bacilli</taxon>
        <taxon>Bacillales</taxon>
        <taxon>Bacillaceae</taxon>
        <taxon>Pelagirhabdus</taxon>
    </lineage>
</organism>
<dbReference type="CDD" id="cd05237">
    <property type="entry name" value="UDP_invert_4-6DH_SDR_e"/>
    <property type="match status" value="1"/>
</dbReference>
<evidence type="ECO:0000313" key="5">
    <source>
        <dbReference type="Proteomes" id="UP000242949"/>
    </source>
</evidence>
<keyword evidence="2" id="KW-1133">Transmembrane helix</keyword>
<feature type="domain" description="Polysaccharide biosynthesis protein CapD-like" evidence="3">
    <location>
        <begin position="281"/>
        <end position="563"/>
    </location>
</feature>
<feature type="transmembrane region" description="Helical" evidence="2">
    <location>
        <begin position="101"/>
        <end position="123"/>
    </location>
</feature>
<dbReference type="Pfam" id="PF13727">
    <property type="entry name" value="CoA_binding_3"/>
    <property type="match status" value="1"/>
</dbReference>
<keyword evidence="5" id="KW-1185">Reference proteome</keyword>
<dbReference type="SUPFAM" id="SSF53335">
    <property type="entry name" value="S-adenosyl-L-methionine-dependent methyltransferases"/>
    <property type="match status" value="1"/>
</dbReference>
<feature type="transmembrane region" description="Helical" evidence="2">
    <location>
        <begin position="76"/>
        <end position="95"/>
    </location>
</feature>
<proteinExistence type="inferred from homology"/>
<dbReference type="Gene3D" id="3.40.50.720">
    <property type="entry name" value="NAD(P)-binding Rossmann-like Domain"/>
    <property type="match status" value="2"/>
</dbReference>
<dbReference type="InterPro" id="IPR029063">
    <property type="entry name" value="SAM-dependent_MTases_sf"/>
</dbReference>
<dbReference type="STRING" id="1612202.SAMN05421734_10148"/>
<dbReference type="RefSeq" id="WP_090791590.1">
    <property type="nucleotide sequence ID" value="NZ_FMYI01000001.1"/>
</dbReference>
<reference evidence="5" key="1">
    <citation type="submission" date="2016-09" db="EMBL/GenBank/DDBJ databases">
        <authorList>
            <person name="Varghese N."/>
            <person name="Submissions S."/>
        </authorList>
    </citation>
    <scope>NUCLEOTIDE SEQUENCE [LARGE SCALE GENOMIC DNA]</scope>
    <source>
        <strain evidence="5">S5</strain>
    </source>
</reference>
<dbReference type="AlphaFoldDB" id="A0A1G6GGN4"/>
<dbReference type="InterPro" id="IPR036291">
    <property type="entry name" value="NAD(P)-bd_dom_sf"/>
</dbReference>
<dbReference type="EMBL" id="FMYI01000001">
    <property type="protein sequence ID" value="SDB81114.1"/>
    <property type="molecule type" value="Genomic_DNA"/>
</dbReference>
<dbReference type="InterPro" id="IPR003869">
    <property type="entry name" value="Polysac_CapD-like"/>
</dbReference>
<feature type="transmembrane region" description="Helical" evidence="2">
    <location>
        <begin position="7"/>
        <end position="29"/>
    </location>
</feature>
<evidence type="ECO:0000256" key="1">
    <source>
        <dbReference type="ARBA" id="ARBA00007430"/>
    </source>
</evidence>
<feature type="transmembrane region" description="Helical" evidence="2">
    <location>
        <begin position="35"/>
        <end position="55"/>
    </location>
</feature>
<accession>A0A1G6GGN4</accession>
<dbReference type="PANTHER" id="PTHR43318">
    <property type="entry name" value="UDP-N-ACETYLGLUCOSAMINE 4,6-DEHYDRATASE"/>
    <property type="match status" value="1"/>
</dbReference>
<evidence type="ECO:0000259" key="3">
    <source>
        <dbReference type="Pfam" id="PF02719"/>
    </source>
</evidence>
<name>A0A1G6GGN4_9BACI</name>